<dbReference type="Gene3D" id="3.30.160.60">
    <property type="entry name" value="Classic Zinc Finger"/>
    <property type="match status" value="1"/>
</dbReference>
<dbReference type="InterPro" id="IPR013087">
    <property type="entry name" value="Znf_C2H2_type"/>
</dbReference>
<name>A0AA86V0Z0_9FABA</name>
<dbReference type="InterPro" id="IPR036236">
    <property type="entry name" value="Znf_C2H2_sf"/>
</dbReference>
<protein>
    <recommendedName>
        <fullName evidence="8">C2H2-type domain-containing protein</fullName>
    </recommendedName>
</protein>
<dbReference type="Proteomes" id="UP001189624">
    <property type="component" value="Chromosome 1"/>
</dbReference>
<feature type="domain" description="C2H2-type" evidence="8">
    <location>
        <begin position="47"/>
        <end position="74"/>
    </location>
</feature>
<dbReference type="GO" id="GO:0005634">
    <property type="term" value="C:nucleus"/>
    <property type="evidence" value="ECO:0007669"/>
    <property type="project" value="UniProtKB-SubCell"/>
</dbReference>
<evidence type="ECO:0000256" key="7">
    <source>
        <dbReference type="SAM" id="MobiDB-lite"/>
    </source>
</evidence>
<accession>A0AA86V0Z0</accession>
<organism evidence="9 10">
    <name type="scientific">Sphenostylis stenocarpa</name>
    <dbReference type="NCBI Taxonomy" id="92480"/>
    <lineage>
        <taxon>Eukaryota</taxon>
        <taxon>Viridiplantae</taxon>
        <taxon>Streptophyta</taxon>
        <taxon>Embryophyta</taxon>
        <taxon>Tracheophyta</taxon>
        <taxon>Spermatophyta</taxon>
        <taxon>Magnoliopsida</taxon>
        <taxon>eudicotyledons</taxon>
        <taxon>Gunneridae</taxon>
        <taxon>Pentapetalae</taxon>
        <taxon>rosids</taxon>
        <taxon>fabids</taxon>
        <taxon>Fabales</taxon>
        <taxon>Fabaceae</taxon>
        <taxon>Papilionoideae</taxon>
        <taxon>50 kb inversion clade</taxon>
        <taxon>NPAAA clade</taxon>
        <taxon>indigoferoid/millettioid clade</taxon>
        <taxon>Phaseoleae</taxon>
        <taxon>Sphenostylis</taxon>
    </lineage>
</organism>
<dbReference type="PROSITE" id="PS00028">
    <property type="entry name" value="ZINC_FINGER_C2H2_1"/>
    <property type="match status" value="1"/>
</dbReference>
<dbReference type="InterPro" id="IPR044246">
    <property type="entry name" value="ZFP3-like"/>
</dbReference>
<evidence type="ECO:0000256" key="3">
    <source>
        <dbReference type="ARBA" id="ARBA00022771"/>
    </source>
</evidence>
<evidence type="ECO:0000313" key="9">
    <source>
        <dbReference type="EMBL" id="CAJ1789762.1"/>
    </source>
</evidence>
<keyword evidence="10" id="KW-1185">Reference proteome</keyword>
<dbReference type="PROSITE" id="PS50157">
    <property type="entry name" value="ZINC_FINGER_C2H2_2"/>
    <property type="match status" value="1"/>
</dbReference>
<evidence type="ECO:0000256" key="6">
    <source>
        <dbReference type="PROSITE-ProRule" id="PRU00042"/>
    </source>
</evidence>
<evidence type="ECO:0000256" key="5">
    <source>
        <dbReference type="ARBA" id="ARBA00023242"/>
    </source>
</evidence>
<reference evidence="9" key="1">
    <citation type="submission" date="2023-10" db="EMBL/GenBank/DDBJ databases">
        <authorList>
            <person name="Domelevo Entfellner J.-B."/>
        </authorList>
    </citation>
    <scope>NUCLEOTIDE SEQUENCE</scope>
</reference>
<evidence type="ECO:0000313" key="10">
    <source>
        <dbReference type="Proteomes" id="UP001189624"/>
    </source>
</evidence>
<comment type="subcellular location">
    <subcellularLocation>
        <location evidence="1">Nucleus</location>
    </subcellularLocation>
</comment>
<dbReference type="PANTHER" id="PTHR47287">
    <property type="entry name" value="C2H2 AND C2HC ZINC FINGERS SUPERFAMILY PROTEIN"/>
    <property type="match status" value="1"/>
</dbReference>
<dbReference type="PANTHER" id="PTHR47287:SF15">
    <property type="entry name" value="ZINC FINGER PROTEIN 3-LIKE"/>
    <property type="match status" value="1"/>
</dbReference>
<evidence type="ECO:0000256" key="2">
    <source>
        <dbReference type="ARBA" id="ARBA00022723"/>
    </source>
</evidence>
<proteinExistence type="predicted"/>
<dbReference type="Gramene" id="rna-AYBTSS11_LOCUS334">
    <property type="protein sequence ID" value="CAJ1789762.1"/>
    <property type="gene ID" value="gene-AYBTSS11_LOCUS334"/>
</dbReference>
<dbReference type="GO" id="GO:0009788">
    <property type="term" value="P:negative regulation of abscisic acid-activated signaling pathway"/>
    <property type="evidence" value="ECO:0007669"/>
    <property type="project" value="InterPro"/>
</dbReference>
<keyword evidence="4" id="KW-0862">Zinc</keyword>
<dbReference type="SUPFAM" id="SSF57667">
    <property type="entry name" value="beta-beta-alpha zinc fingers"/>
    <property type="match status" value="1"/>
</dbReference>
<feature type="region of interest" description="Disordered" evidence="7">
    <location>
        <begin position="12"/>
        <end position="39"/>
    </location>
</feature>
<keyword evidence="5" id="KW-0539">Nucleus</keyword>
<evidence type="ECO:0000259" key="8">
    <source>
        <dbReference type="PROSITE" id="PS50157"/>
    </source>
</evidence>
<dbReference type="EMBL" id="OY731398">
    <property type="protein sequence ID" value="CAJ1789762.1"/>
    <property type="molecule type" value="Genomic_DNA"/>
</dbReference>
<keyword evidence="2" id="KW-0479">Metal-binding</keyword>
<evidence type="ECO:0000256" key="4">
    <source>
        <dbReference type="ARBA" id="ARBA00022833"/>
    </source>
</evidence>
<dbReference type="AlphaFoldDB" id="A0AA86V0Z0"/>
<keyword evidence="3 6" id="KW-0863">Zinc-finger</keyword>
<evidence type="ECO:0000256" key="1">
    <source>
        <dbReference type="ARBA" id="ARBA00004123"/>
    </source>
</evidence>
<sequence>MADPTAMYEFLKQPSNGAAKRPLPPPPHSTTANTTTTTTATATTRTFQCHFCHRVFYTSQALGGHQNAHKLERAAARRQTNGLLPPPPLPLEPALKPTEARPRPMLEPLEPATGLFFHPPYWLDVEPLQFQTTHPYVTAATLPVPFHAASSTAPQQQQVLSHNVDASDHVNLDLTLRL</sequence>
<gene>
    <name evidence="9" type="ORF">AYBTSS11_LOCUS334</name>
</gene>
<feature type="compositionally biased region" description="Low complexity" evidence="7">
    <location>
        <begin position="30"/>
        <end position="39"/>
    </location>
</feature>
<dbReference type="GO" id="GO:0008270">
    <property type="term" value="F:zinc ion binding"/>
    <property type="evidence" value="ECO:0007669"/>
    <property type="project" value="UniProtKB-KW"/>
</dbReference>